<dbReference type="NCBIfam" id="NF033516">
    <property type="entry name" value="transpos_IS3"/>
    <property type="match status" value="1"/>
</dbReference>
<dbReference type="InterPro" id="IPR009057">
    <property type="entry name" value="Homeodomain-like_sf"/>
</dbReference>
<dbReference type="OrthoDB" id="9809060at2"/>
<evidence type="ECO:0000313" key="4">
    <source>
        <dbReference type="Proteomes" id="UP000197361"/>
    </source>
</evidence>
<dbReference type="SUPFAM" id="SSF53098">
    <property type="entry name" value="Ribonuclease H-like"/>
    <property type="match status" value="1"/>
</dbReference>
<sequence length="366" mass="42168">MKRSKFSEAQIAFVLKQADDGTSVGEVCRKAGISEATYYNWRKKYAGLMPSEMKRLRQLEDENAKLKRLVADLSLDKAMLQDVVSPKALRPDRRRELVDNVRSTWQVSIRRACSVLRAERSSYHYVGKGTDQADLKQRIKEIAETRVRYGYRRIHVLLQREGWAINGKRVYRLYREMGLQLRKKAPKRRVKAKLREGRCAASRVNDVWAMDFVHDQLATGPKLRVLTVVDTFSRYSPAVVPRFRFRAPDVVEVLERVCAEVGYPASIRVDQGSEFISRELDLWAYMKGVTLDFSRPGKPTDNAFIESFNGKFRAECLNQHWFMSLDDAVRKCEAWRRDYNEVRPHSAIGNKPPISLMLASAAHGPP</sequence>
<comment type="caution">
    <text evidence="3">The sequence shown here is derived from an EMBL/GenBank/DDBJ whole genome shotgun (WGS) entry which is preliminary data.</text>
</comment>
<evidence type="ECO:0000259" key="2">
    <source>
        <dbReference type="PROSITE" id="PS50994"/>
    </source>
</evidence>
<feature type="domain" description="Integrase catalytic" evidence="2">
    <location>
        <begin position="182"/>
        <end position="360"/>
    </location>
</feature>
<evidence type="ECO:0000256" key="1">
    <source>
        <dbReference type="SAM" id="Coils"/>
    </source>
</evidence>
<dbReference type="InterPro" id="IPR025948">
    <property type="entry name" value="HTH-like_dom"/>
</dbReference>
<dbReference type="PANTHER" id="PTHR47515:SF1">
    <property type="entry name" value="BLR2054 PROTEIN"/>
    <property type="match status" value="1"/>
</dbReference>
<dbReference type="GO" id="GO:0004803">
    <property type="term" value="F:transposase activity"/>
    <property type="evidence" value="ECO:0007669"/>
    <property type="project" value="InterPro"/>
</dbReference>
<dbReference type="InterPro" id="IPR036397">
    <property type="entry name" value="RNaseH_sf"/>
</dbReference>
<dbReference type="PANTHER" id="PTHR47515">
    <property type="entry name" value="LOW CALCIUM RESPONSE LOCUS PROTEIN T"/>
    <property type="match status" value="1"/>
</dbReference>
<dbReference type="InterPro" id="IPR002514">
    <property type="entry name" value="Transposase_8"/>
</dbReference>
<protein>
    <submittedName>
        <fullName evidence="3">IS3 family transposase</fullName>
    </submittedName>
</protein>
<dbReference type="PROSITE" id="PS50994">
    <property type="entry name" value="INTEGRASE"/>
    <property type="match status" value="1"/>
</dbReference>
<proteinExistence type="predicted"/>
<dbReference type="EMBL" id="NISK01000003">
    <property type="protein sequence ID" value="OWQ96086.1"/>
    <property type="molecule type" value="Genomic_DNA"/>
</dbReference>
<keyword evidence="4" id="KW-1185">Reference proteome</keyword>
<reference evidence="3 4" key="1">
    <citation type="journal article" date="2010" name="Int. J. Syst. Evol. Microbiol.">
        <title>Sphingopyxis bauzanensis sp. nov., a psychrophilic bacterium isolated from soil.</title>
        <authorList>
            <person name="Zhang D.C."/>
            <person name="Liu H.C."/>
            <person name="Xin Y.H."/>
            <person name="Zhou Y.G."/>
            <person name="Schinner F."/>
            <person name="Margesin R."/>
        </authorList>
    </citation>
    <scope>NUCLEOTIDE SEQUENCE [LARGE SCALE GENOMIC DNA]</scope>
    <source>
        <strain evidence="3 4">DSM 22271</strain>
    </source>
</reference>
<dbReference type="Pfam" id="PF01527">
    <property type="entry name" value="HTH_Tnp_1"/>
    <property type="match status" value="1"/>
</dbReference>
<dbReference type="Proteomes" id="UP000197361">
    <property type="component" value="Unassembled WGS sequence"/>
</dbReference>
<dbReference type="Pfam" id="PF13683">
    <property type="entry name" value="rve_3"/>
    <property type="match status" value="1"/>
</dbReference>
<evidence type="ECO:0000313" key="3">
    <source>
        <dbReference type="EMBL" id="OWQ96086.1"/>
    </source>
</evidence>
<dbReference type="Pfam" id="PF13276">
    <property type="entry name" value="HTH_21"/>
    <property type="match status" value="1"/>
</dbReference>
<dbReference type="InterPro" id="IPR048020">
    <property type="entry name" value="Transpos_IS3"/>
</dbReference>
<name>A0A246JTB0_9SPHN</name>
<dbReference type="AlphaFoldDB" id="A0A246JTB0"/>
<dbReference type="GO" id="GO:0003677">
    <property type="term" value="F:DNA binding"/>
    <property type="evidence" value="ECO:0007669"/>
    <property type="project" value="InterPro"/>
</dbReference>
<dbReference type="SUPFAM" id="SSF46689">
    <property type="entry name" value="Homeodomain-like"/>
    <property type="match status" value="1"/>
</dbReference>
<dbReference type="GO" id="GO:0015074">
    <property type="term" value="P:DNA integration"/>
    <property type="evidence" value="ECO:0007669"/>
    <property type="project" value="InterPro"/>
</dbReference>
<feature type="coiled-coil region" evidence="1">
    <location>
        <begin position="49"/>
        <end position="76"/>
    </location>
</feature>
<dbReference type="InterPro" id="IPR001584">
    <property type="entry name" value="Integrase_cat-core"/>
</dbReference>
<dbReference type="Gene3D" id="3.30.420.10">
    <property type="entry name" value="Ribonuclease H-like superfamily/Ribonuclease H"/>
    <property type="match status" value="1"/>
</dbReference>
<keyword evidence="1" id="KW-0175">Coiled coil</keyword>
<accession>A0A246JTB0</accession>
<organism evidence="3 4">
    <name type="scientific">Sphingopyxis bauzanensis</name>
    <dbReference type="NCBI Taxonomy" id="651663"/>
    <lineage>
        <taxon>Bacteria</taxon>
        <taxon>Pseudomonadati</taxon>
        <taxon>Pseudomonadota</taxon>
        <taxon>Alphaproteobacteria</taxon>
        <taxon>Sphingomonadales</taxon>
        <taxon>Sphingomonadaceae</taxon>
        <taxon>Sphingopyxis</taxon>
    </lineage>
</organism>
<dbReference type="InterPro" id="IPR012337">
    <property type="entry name" value="RNaseH-like_sf"/>
</dbReference>
<gene>
    <name evidence="3" type="ORF">CDQ92_15290</name>
</gene>
<dbReference type="GO" id="GO:0006313">
    <property type="term" value="P:DNA transposition"/>
    <property type="evidence" value="ECO:0007669"/>
    <property type="project" value="InterPro"/>
</dbReference>